<keyword evidence="2" id="KW-1185">Reference proteome</keyword>
<reference evidence="1 2" key="1">
    <citation type="submission" date="2019-09" db="EMBL/GenBank/DDBJ databases">
        <title>A chromosome-level genome assembly of the Chinese tupelo Nyssa sinensis.</title>
        <authorList>
            <person name="Yang X."/>
            <person name="Kang M."/>
            <person name="Yang Y."/>
            <person name="Xiong H."/>
            <person name="Wang M."/>
            <person name="Zhang Z."/>
            <person name="Wang Z."/>
            <person name="Wu H."/>
            <person name="Ma T."/>
            <person name="Liu J."/>
            <person name="Xi Z."/>
        </authorList>
    </citation>
    <scope>NUCLEOTIDE SEQUENCE [LARGE SCALE GENOMIC DNA]</scope>
    <source>
        <strain evidence="1">J267</strain>
        <tissue evidence="1">Leaf</tissue>
    </source>
</reference>
<dbReference type="EMBL" id="CM018044">
    <property type="protein sequence ID" value="KAA8529760.1"/>
    <property type="molecule type" value="Genomic_DNA"/>
</dbReference>
<gene>
    <name evidence="1" type="ORF">F0562_034140</name>
</gene>
<name>A0A5J5AGN8_9ASTE</name>
<proteinExistence type="predicted"/>
<protein>
    <submittedName>
        <fullName evidence="1">Uncharacterized protein</fullName>
    </submittedName>
</protein>
<sequence>MDGARERQPQNIPNLCRRERVQPREVRVEDEEPYGASFDEEDDRDFVVGIDTGYQADILAGAQKVDAQTGDGAPPDTLYASHIGARRSDPLVNDNAHSGLQQVPLATLKGIVPIVATKADV</sequence>
<dbReference type="OrthoDB" id="1686764at2759"/>
<accession>A0A5J5AGN8</accession>
<dbReference type="Proteomes" id="UP000325577">
    <property type="component" value="Linkage Group LG20"/>
</dbReference>
<evidence type="ECO:0000313" key="1">
    <source>
        <dbReference type="EMBL" id="KAA8529760.1"/>
    </source>
</evidence>
<organism evidence="1 2">
    <name type="scientific">Nyssa sinensis</name>
    <dbReference type="NCBI Taxonomy" id="561372"/>
    <lineage>
        <taxon>Eukaryota</taxon>
        <taxon>Viridiplantae</taxon>
        <taxon>Streptophyta</taxon>
        <taxon>Embryophyta</taxon>
        <taxon>Tracheophyta</taxon>
        <taxon>Spermatophyta</taxon>
        <taxon>Magnoliopsida</taxon>
        <taxon>eudicotyledons</taxon>
        <taxon>Gunneridae</taxon>
        <taxon>Pentapetalae</taxon>
        <taxon>asterids</taxon>
        <taxon>Cornales</taxon>
        <taxon>Nyssaceae</taxon>
        <taxon>Nyssa</taxon>
    </lineage>
</organism>
<dbReference type="AlphaFoldDB" id="A0A5J5AGN8"/>
<evidence type="ECO:0000313" key="2">
    <source>
        <dbReference type="Proteomes" id="UP000325577"/>
    </source>
</evidence>